<keyword evidence="1" id="KW-1133">Transmembrane helix</keyword>
<feature type="signal peptide" evidence="2">
    <location>
        <begin position="1"/>
        <end position="19"/>
    </location>
</feature>
<dbReference type="EMBL" id="PYFQ01000015">
    <property type="protein sequence ID" value="PSK35522.1"/>
    <property type="molecule type" value="Genomic_DNA"/>
</dbReference>
<protein>
    <submittedName>
        <fullName evidence="3">Uncharacterized protein</fullName>
    </submittedName>
</protein>
<dbReference type="RefSeq" id="XP_024712027.1">
    <property type="nucleotide sequence ID" value="XM_024859878.1"/>
</dbReference>
<evidence type="ECO:0000256" key="2">
    <source>
        <dbReference type="SAM" id="SignalP"/>
    </source>
</evidence>
<feature type="transmembrane region" description="Helical" evidence="1">
    <location>
        <begin position="54"/>
        <end position="73"/>
    </location>
</feature>
<evidence type="ECO:0000256" key="1">
    <source>
        <dbReference type="SAM" id="Phobius"/>
    </source>
</evidence>
<dbReference type="VEuPathDB" id="FungiDB:C7M61_004559"/>
<keyword evidence="4" id="KW-1185">Reference proteome</keyword>
<accession>A0A2P7YHU7</accession>
<comment type="caution">
    <text evidence="3">The sequence shown here is derived from an EMBL/GenBank/DDBJ whole genome shotgun (WGS) entry which is preliminary data.</text>
</comment>
<dbReference type="AlphaFoldDB" id="A0A2P7YHU7"/>
<name>A0A2P7YHU7_9ASCO</name>
<organism evidence="3 4">
    <name type="scientific">Candidozyma pseudohaemuli</name>
    <dbReference type="NCBI Taxonomy" id="418784"/>
    <lineage>
        <taxon>Eukaryota</taxon>
        <taxon>Fungi</taxon>
        <taxon>Dikarya</taxon>
        <taxon>Ascomycota</taxon>
        <taxon>Saccharomycotina</taxon>
        <taxon>Pichiomycetes</taxon>
        <taxon>Metschnikowiaceae</taxon>
        <taxon>Candidozyma</taxon>
    </lineage>
</organism>
<reference evidence="3 4" key="1">
    <citation type="submission" date="2018-03" db="EMBL/GenBank/DDBJ databases">
        <title>Candida pseudohaemulonii genome assembly and annotation.</title>
        <authorList>
            <person name="Munoz J.F."/>
            <person name="Gade L.G."/>
            <person name="Chow N.A."/>
            <person name="Litvintseva A.P."/>
            <person name="Loparev V.N."/>
            <person name="Cuomo C.A."/>
        </authorList>
    </citation>
    <scope>NUCLEOTIDE SEQUENCE [LARGE SCALE GENOMIC DNA]</scope>
    <source>
        <strain evidence="3 4">B12108</strain>
    </source>
</reference>
<sequence>MALQVVAWILAFLWQLAHTYFFGPAYGYAAFVIQGTAALAVVAYMAYDFGVTGTGLPIVNSVLIFELFIQALWNAKENRRFNHDARVARQDIELGHLGANEIRPTAAPQNPQP</sequence>
<evidence type="ECO:0000313" key="4">
    <source>
        <dbReference type="Proteomes" id="UP000241107"/>
    </source>
</evidence>
<feature type="chain" id="PRO_5015116776" evidence="2">
    <location>
        <begin position="20"/>
        <end position="113"/>
    </location>
</feature>
<dbReference type="Proteomes" id="UP000241107">
    <property type="component" value="Unassembled WGS sequence"/>
</dbReference>
<feature type="transmembrane region" description="Helical" evidence="1">
    <location>
        <begin position="29"/>
        <end position="47"/>
    </location>
</feature>
<keyword evidence="2" id="KW-0732">Signal</keyword>
<gene>
    <name evidence="3" type="ORF">C7M61_004559</name>
</gene>
<keyword evidence="1" id="KW-0472">Membrane</keyword>
<keyword evidence="1" id="KW-0812">Transmembrane</keyword>
<proteinExistence type="predicted"/>
<evidence type="ECO:0000313" key="3">
    <source>
        <dbReference type="EMBL" id="PSK35522.1"/>
    </source>
</evidence>
<dbReference type="GeneID" id="36567946"/>